<evidence type="ECO:0000256" key="7">
    <source>
        <dbReference type="ARBA" id="ARBA00022528"/>
    </source>
</evidence>
<dbReference type="InterPro" id="IPR036291">
    <property type="entry name" value="NAD(P)-bd_dom_sf"/>
</dbReference>
<evidence type="ECO:0000256" key="9">
    <source>
        <dbReference type="ARBA" id="ARBA00022692"/>
    </source>
</evidence>
<feature type="domain" description="TLC" evidence="23">
    <location>
        <begin position="376"/>
        <end position="580"/>
    </location>
</feature>
<comment type="caution">
    <text evidence="24">The sequence shown here is derived from an EMBL/GenBank/DDBJ whole genome shotgun (WGS) entry which is preliminary data.</text>
</comment>
<dbReference type="PANTHER" id="PTHR42879">
    <property type="entry name" value="3-OXOACYL-(ACYL-CARRIER-PROTEIN) REDUCTASE"/>
    <property type="match status" value="1"/>
</dbReference>
<evidence type="ECO:0000256" key="4">
    <source>
        <dbReference type="ARBA" id="ARBA00011881"/>
    </source>
</evidence>
<evidence type="ECO:0000256" key="20">
    <source>
        <dbReference type="PROSITE-ProRule" id="PRU00205"/>
    </source>
</evidence>
<dbReference type="NCBIfam" id="NF009466">
    <property type="entry name" value="PRK12826.1-2"/>
    <property type="match status" value="1"/>
</dbReference>
<keyword evidence="9 20" id="KW-0812">Transmembrane</keyword>
<dbReference type="InterPro" id="IPR057326">
    <property type="entry name" value="KR_dom"/>
</dbReference>
<evidence type="ECO:0000256" key="14">
    <source>
        <dbReference type="ARBA" id="ARBA00023098"/>
    </source>
</evidence>
<feature type="transmembrane region" description="Helical" evidence="22">
    <location>
        <begin position="351"/>
        <end position="369"/>
    </location>
</feature>
<comment type="subcellular location">
    <subcellularLocation>
        <location evidence="1">Membrane</location>
        <topology evidence="1">Multi-pass membrane protein</topology>
    </subcellularLocation>
    <subcellularLocation>
        <location evidence="21">Plastid</location>
        <location evidence="21">Chloroplast</location>
    </subcellularLocation>
    <subcellularLocation>
        <location evidence="21">Plastid</location>
    </subcellularLocation>
    <text evidence="21">And non-photosynthetic plastids.</text>
</comment>
<evidence type="ECO:0000256" key="8">
    <source>
        <dbReference type="ARBA" id="ARBA00022640"/>
    </source>
</evidence>
<keyword evidence="13 21" id="KW-0560">Oxidoreductase</keyword>
<dbReference type="GO" id="GO:0016020">
    <property type="term" value="C:membrane"/>
    <property type="evidence" value="ECO:0007669"/>
    <property type="project" value="UniProtKB-SubCell"/>
</dbReference>
<keyword evidence="8" id="KW-0934">Plastid</keyword>
<dbReference type="GO" id="GO:0004316">
    <property type="term" value="F:3-oxoacyl-[acyl-carrier-protein] reductase (NADPH) activity"/>
    <property type="evidence" value="ECO:0007669"/>
    <property type="project" value="UniProtKB-UniRule"/>
</dbReference>
<dbReference type="Gene3D" id="3.40.50.720">
    <property type="entry name" value="NAD(P)-binding Rossmann-like Domain"/>
    <property type="match status" value="1"/>
</dbReference>
<dbReference type="SMART" id="SM00724">
    <property type="entry name" value="TLC"/>
    <property type="match status" value="1"/>
</dbReference>
<feature type="transmembrane region" description="Helical" evidence="22">
    <location>
        <begin position="471"/>
        <end position="492"/>
    </location>
</feature>
<dbReference type="SUPFAM" id="SSF51735">
    <property type="entry name" value="NAD(P)-binding Rossmann-fold domains"/>
    <property type="match status" value="1"/>
</dbReference>
<keyword evidence="15 20" id="KW-0472">Membrane</keyword>
<dbReference type="InterPro" id="IPR002347">
    <property type="entry name" value="SDR_fam"/>
</dbReference>
<evidence type="ECO:0000256" key="21">
    <source>
        <dbReference type="RuleBase" id="RU366074"/>
    </source>
</evidence>
<dbReference type="Pfam" id="PF00106">
    <property type="entry name" value="adh_short"/>
    <property type="match status" value="1"/>
</dbReference>
<evidence type="ECO:0000256" key="12">
    <source>
        <dbReference type="ARBA" id="ARBA00022989"/>
    </source>
</evidence>
<dbReference type="InterPro" id="IPR020904">
    <property type="entry name" value="Sc_DH/Rdtase_CS"/>
</dbReference>
<evidence type="ECO:0000256" key="13">
    <source>
        <dbReference type="ARBA" id="ARBA00023002"/>
    </source>
</evidence>
<evidence type="ECO:0000256" key="19">
    <source>
        <dbReference type="PIRSR" id="PIRSR611284-2"/>
    </source>
</evidence>
<evidence type="ECO:0000256" key="22">
    <source>
        <dbReference type="SAM" id="Phobius"/>
    </source>
</evidence>
<keyword evidence="10 21" id="KW-0276">Fatty acid metabolism</keyword>
<dbReference type="InterPro" id="IPR011284">
    <property type="entry name" value="3oxo_ACP_reduc"/>
</dbReference>
<evidence type="ECO:0000259" key="23">
    <source>
        <dbReference type="PROSITE" id="PS50922"/>
    </source>
</evidence>
<feature type="binding site" evidence="19">
    <location>
        <begin position="231"/>
        <end position="235"/>
    </location>
    <ligand>
        <name>NADP(+)</name>
        <dbReference type="ChEBI" id="CHEBI:58349"/>
    </ligand>
</feature>
<dbReference type="GO" id="GO:0051287">
    <property type="term" value="F:NAD binding"/>
    <property type="evidence" value="ECO:0007669"/>
    <property type="project" value="UniProtKB-UniRule"/>
</dbReference>
<feature type="transmembrane region" description="Helical" evidence="22">
    <location>
        <begin position="447"/>
        <end position="465"/>
    </location>
</feature>
<gene>
    <name evidence="24" type="ORF">D5086_0000266600</name>
</gene>
<dbReference type="PROSITE" id="PS50922">
    <property type="entry name" value="TLC"/>
    <property type="match status" value="1"/>
</dbReference>
<name>A0A4U5NK98_POPAL</name>
<proteinExistence type="inferred from homology"/>
<feature type="active site" description="Proton acceptor" evidence="18">
    <location>
        <position position="231"/>
    </location>
</feature>
<comment type="pathway">
    <text evidence="2 21">Lipid metabolism; fatty acid biosynthesis.</text>
</comment>
<dbReference type="GO" id="GO:0009507">
    <property type="term" value="C:chloroplast"/>
    <property type="evidence" value="ECO:0007669"/>
    <property type="project" value="UniProtKB-SubCell"/>
</dbReference>
<dbReference type="UniPathway" id="UPA00094"/>
<evidence type="ECO:0000256" key="5">
    <source>
        <dbReference type="ARBA" id="ARBA00012948"/>
    </source>
</evidence>
<dbReference type="NCBIfam" id="NF005559">
    <property type="entry name" value="PRK07231.1"/>
    <property type="match status" value="1"/>
</dbReference>
<keyword evidence="6 21" id="KW-0444">Lipid biosynthesis</keyword>
<comment type="similarity">
    <text evidence="3 21">Belongs to the short-chain dehydrogenases/reductases (SDR) family.</text>
</comment>
<dbReference type="EC" id="1.1.1.100" evidence="5 21"/>
<comment type="subunit">
    <text evidence="4 21">Homotetramer.</text>
</comment>
<keyword evidence="16 21" id="KW-0275">Fatty acid biosynthesis</keyword>
<feature type="binding site" evidence="19">
    <location>
        <begin position="88"/>
        <end position="91"/>
    </location>
    <ligand>
        <name>NADP(+)</name>
        <dbReference type="ChEBI" id="CHEBI:58349"/>
    </ligand>
</feature>
<dbReference type="STRING" id="43335.A0A4U5NK98"/>
<evidence type="ECO:0000256" key="15">
    <source>
        <dbReference type="ARBA" id="ARBA00023136"/>
    </source>
</evidence>
<dbReference type="PROSITE" id="PS00061">
    <property type="entry name" value="ADH_SHORT"/>
    <property type="match status" value="1"/>
</dbReference>
<evidence type="ECO:0000256" key="17">
    <source>
        <dbReference type="ARBA" id="ARBA00048508"/>
    </source>
</evidence>
<dbReference type="FunFam" id="3.40.50.720:FF:000194">
    <property type="entry name" value="3-oxoacyl-[acyl-carrier-protein] reductase, chloroplastic"/>
    <property type="match status" value="1"/>
</dbReference>
<dbReference type="InterPro" id="IPR050259">
    <property type="entry name" value="SDR"/>
</dbReference>
<evidence type="ECO:0000256" key="2">
    <source>
        <dbReference type="ARBA" id="ARBA00005194"/>
    </source>
</evidence>
<dbReference type="NCBIfam" id="TIGR01830">
    <property type="entry name" value="3oxo_ACP_reduc"/>
    <property type="match status" value="1"/>
</dbReference>
<evidence type="ECO:0000256" key="18">
    <source>
        <dbReference type="PIRSR" id="PIRSR611284-1"/>
    </source>
</evidence>
<dbReference type="PANTHER" id="PTHR42879:SF2">
    <property type="entry name" value="3-OXOACYL-[ACYL-CARRIER-PROTEIN] REDUCTASE FABG"/>
    <property type="match status" value="1"/>
</dbReference>
<accession>A0A4U5NK98</accession>
<feature type="binding site" evidence="19">
    <location>
        <position position="166"/>
    </location>
    <ligand>
        <name>NADP(+)</name>
        <dbReference type="ChEBI" id="CHEBI:58349"/>
    </ligand>
</feature>
<keyword evidence="14 21" id="KW-0443">Lipid metabolism</keyword>
<dbReference type="PRINTS" id="PR00080">
    <property type="entry name" value="SDRFAMILY"/>
</dbReference>
<evidence type="ECO:0000256" key="10">
    <source>
        <dbReference type="ARBA" id="ARBA00022832"/>
    </source>
</evidence>
<organism evidence="24">
    <name type="scientific">Populus alba</name>
    <name type="common">White poplar</name>
    <dbReference type="NCBI Taxonomy" id="43335"/>
    <lineage>
        <taxon>Eukaryota</taxon>
        <taxon>Viridiplantae</taxon>
        <taxon>Streptophyta</taxon>
        <taxon>Embryophyta</taxon>
        <taxon>Tracheophyta</taxon>
        <taxon>Spermatophyta</taxon>
        <taxon>Magnoliopsida</taxon>
        <taxon>eudicotyledons</taxon>
        <taxon>Gunneridae</taxon>
        <taxon>Pentapetalae</taxon>
        <taxon>rosids</taxon>
        <taxon>fabids</taxon>
        <taxon>Malpighiales</taxon>
        <taxon>Salicaceae</taxon>
        <taxon>Saliceae</taxon>
        <taxon>Populus</taxon>
    </lineage>
</organism>
<dbReference type="InterPro" id="IPR006634">
    <property type="entry name" value="TLC-dom"/>
</dbReference>
<dbReference type="SMART" id="SM00822">
    <property type="entry name" value="PKS_KR"/>
    <property type="match status" value="1"/>
</dbReference>
<feature type="transmembrane region" description="Helical" evidence="22">
    <location>
        <begin position="513"/>
        <end position="536"/>
    </location>
</feature>
<reference evidence="24" key="1">
    <citation type="submission" date="2018-10" db="EMBL/GenBank/DDBJ databases">
        <title>Population genomic analysis revealed the cold adaptation of white poplar.</title>
        <authorList>
            <person name="Liu Y.-J."/>
        </authorList>
    </citation>
    <scope>NUCLEOTIDE SEQUENCE [LARGE SCALE GENOMIC DNA]</scope>
    <source>
        <strain evidence="24">PAL-ZL1</strain>
    </source>
</reference>
<dbReference type="EMBL" id="RCHU01001022">
    <property type="protein sequence ID" value="TKR83889.1"/>
    <property type="molecule type" value="Genomic_DNA"/>
</dbReference>
<dbReference type="Pfam" id="PF03798">
    <property type="entry name" value="TRAM_LAG1_CLN8"/>
    <property type="match status" value="1"/>
</dbReference>
<feature type="transmembrane region" description="Helical" evidence="22">
    <location>
        <begin position="548"/>
        <end position="573"/>
    </location>
</feature>
<dbReference type="PRINTS" id="PR00081">
    <property type="entry name" value="GDHRDH"/>
</dbReference>
<evidence type="ECO:0000256" key="6">
    <source>
        <dbReference type="ARBA" id="ARBA00022516"/>
    </source>
</evidence>
<dbReference type="CDD" id="cd05333">
    <property type="entry name" value="BKR_SDR_c"/>
    <property type="match status" value="1"/>
</dbReference>
<keyword evidence="11 19" id="KW-0521">NADP</keyword>
<evidence type="ECO:0000256" key="11">
    <source>
        <dbReference type="ARBA" id="ARBA00022857"/>
    </source>
</evidence>
<protein>
    <recommendedName>
        <fullName evidence="5 21">3-oxoacyl-[acyl-carrier-protein] reductase</fullName>
        <ecNumber evidence="5 21">1.1.1.100</ecNumber>
    </recommendedName>
</protein>
<dbReference type="GO" id="GO:0006633">
    <property type="term" value="P:fatty acid biosynthetic process"/>
    <property type="evidence" value="ECO:0007669"/>
    <property type="project" value="UniProtKB-UniPathway"/>
</dbReference>
<evidence type="ECO:0000256" key="16">
    <source>
        <dbReference type="ARBA" id="ARBA00023160"/>
    </source>
</evidence>
<evidence type="ECO:0000256" key="1">
    <source>
        <dbReference type="ARBA" id="ARBA00004141"/>
    </source>
</evidence>
<dbReference type="AlphaFoldDB" id="A0A4U5NK98"/>
<keyword evidence="12 22" id="KW-1133">Transmembrane helix</keyword>
<evidence type="ECO:0000256" key="3">
    <source>
        <dbReference type="ARBA" id="ARBA00006484"/>
    </source>
</evidence>
<feature type="binding site" evidence="19">
    <location>
        <position position="264"/>
    </location>
    <ligand>
        <name>NADP(+)</name>
        <dbReference type="ChEBI" id="CHEBI:58349"/>
    </ligand>
</feature>
<evidence type="ECO:0000313" key="24">
    <source>
        <dbReference type="EMBL" id="TKR83889.1"/>
    </source>
</evidence>
<sequence>MAAAASLAGSNVVAFKPAAHLGTSADTRIAHFRPLSPVSRGLGRRISLQSGSRSSLASSGVRAQVATVETASAEAAQKVESPVVVVTGASRGIGKAIALSLGKAGCKVLVNYARSSKEAEEVSKEIEAYGGEALTFGGDVSKEADVESMMKTAVDAWGTVDILINNAGITRDTLLMRMKKSQWQEVIDLNLTGVFLCTQAAAKIMMKKRKGRIINIASVVGLVGNVGQANYSAAKAGVIGLTKSVAKEYASRNINVNAVAPGFIASDMTSKLGDDIEKKILETIPLGRYGQPEEVAGLVEFLALNPASSYITGQVLTIDGGMVISLKKHRSCVNYLQPGDMDALVLVCPTLLRFFAGFIAMYFLGYSVFFRNWELKHRKEASSCLMSLAHGSPAVIMAVRALLHSQTLGAFADPDSALENTVLEFSMAYFLADLLHYMVFFPDETLFILHHLATLYVFVTCRYMIHHGAHGLLLLLILAEVTSACQNVWSIAGSRKADVPAAARLHEFLAAPFYALYSVVRGILGPVCLFKMGVFYLNGGAHGLIPAWAWISWMVVIGSAILVSILWVSNLWAEWIRERSHRAQKKVG</sequence>
<keyword evidence="7" id="KW-0150">Chloroplast</keyword>
<comment type="catalytic activity">
    <reaction evidence="17 21">
        <text>a (3R)-hydroxyacyl-[ACP] + NADP(+) = a 3-oxoacyl-[ACP] + NADPH + H(+)</text>
        <dbReference type="Rhea" id="RHEA:17397"/>
        <dbReference type="Rhea" id="RHEA-COMP:9916"/>
        <dbReference type="Rhea" id="RHEA-COMP:9945"/>
        <dbReference type="ChEBI" id="CHEBI:15378"/>
        <dbReference type="ChEBI" id="CHEBI:57783"/>
        <dbReference type="ChEBI" id="CHEBI:58349"/>
        <dbReference type="ChEBI" id="CHEBI:78776"/>
        <dbReference type="ChEBI" id="CHEBI:78827"/>
        <dbReference type="EC" id="1.1.1.100"/>
    </reaction>
</comment>